<dbReference type="NCBIfam" id="NF005052">
    <property type="entry name" value="PRK06462.1-1"/>
    <property type="match status" value="1"/>
</dbReference>
<evidence type="ECO:0000256" key="1">
    <source>
        <dbReference type="ARBA" id="ARBA00022598"/>
    </source>
</evidence>
<evidence type="ECO:0000256" key="2">
    <source>
        <dbReference type="ARBA" id="ARBA00022741"/>
    </source>
</evidence>
<evidence type="ECO:0000256" key="5">
    <source>
        <dbReference type="ARBA" id="ARBA00023146"/>
    </source>
</evidence>
<dbReference type="GO" id="GO:0006421">
    <property type="term" value="P:asparaginyl-tRNA aminoacylation"/>
    <property type="evidence" value="ECO:0007669"/>
    <property type="project" value="TreeGrafter"/>
</dbReference>
<keyword evidence="4" id="KW-0648">Protein biosynthesis</keyword>
<keyword evidence="2" id="KW-0547">Nucleotide-binding</keyword>
<keyword evidence="5" id="KW-0030">Aminoacyl-tRNA synthetase</keyword>
<accession>A0A429G017</accession>
<dbReference type="InterPro" id="IPR045864">
    <property type="entry name" value="aa-tRNA-synth_II/BPL/LPL"/>
</dbReference>
<evidence type="ECO:0000256" key="4">
    <source>
        <dbReference type="ARBA" id="ARBA00022917"/>
    </source>
</evidence>
<keyword evidence="1 7" id="KW-0436">Ligase</keyword>
<evidence type="ECO:0000313" key="8">
    <source>
        <dbReference type="Proteomes" id="UP000278149"/>
    </source>
</evidence>
<sequence>MISLIFWSEDALTMITREYIPVEPEALSGDIFRIVSHPIMQEVYRFRHIIARAVRDFLDKEGFVEFDPIMIGPVTDPGTRGAYEFRIPYYGREYRIMRSGILYKQLLAAAMEEGKVYFFYPNLRHEPLDAGKTGRHLVEFVQIDLEVRDADHLEVMKIAERLIKHVIDHLRDYEDRLRRIWEFFGSKRSSLPEISLPLRRMTHEEAVDILMEHARRGEVIEELEKRFNVKKPERRLSYKAEIPWEWEWYLSKINEQPFFIQDYPKGARGFYDREYPNRPGILMDFDLLAPEGHGELSSGAAREYDASRVFARMKESGENPELYKWYLEFLRDHGRPTAGFGIGMERLVKYICDLPSVHLARPAPKVPGVHSP</sequence>
<dbReference type="InterPro" id="IPR006195">
    <property type="entry name" value="aa-tRNA-synth_II"/>
</dbReference>
<evidence type="ECO:0000313" key="7">
    <source>
        <dbReference type="EMBL" id="RSN67162.1"/>
    </source>
</evidence>
<dbReference type="GO" id="GO:0005524">
    <property type="term" value="F:ATP binding"/>
    <property type="evidence" value="ECO:0007669"/>
    <property type="project" value="UniProtKB-KW"/>
</dbReference>
<dbReference type="GO" id="GO:0004816">
    <property type="term" value="F:asparagine-tRNA ligase activity"/>
    <property type="evidence" value="ECO:0007669"/>
    <property type="project" value="UniProtKB-EC"/>
</dbReference>
<reference evidence="7 8" key="1">
    <citation type="submission" date="2018-10" db="EMBL/GenBank/DDBJ databases">
        <title>Co-occurring genomic capacity for anaerobic methane metabolism and dissimilatory sulfite reduction discovered in the Korarchaeota.</title>
        <authorList>
            <person name="Mckay L.J."/>
            <person name="Dlakic M."/>
            <person name="Fields M.W."/>
            <person name="Delmont T.O."/>
            <person name="Eren A.M."/>
            <person name="Jay Z.J."/>
            <person name="Klingelsmith K.B."/>
            <person name="Rusch D.B."/>
            <person name="Inskeep W.P."/>
        </authorList>
    </citation>
    <scope>NUCLEOTIDE SEQUENCE [LARGE SCALE GENOMIC DNA]</scope>
    <source>
        <strain evidence="7 8">WS</strain>
    </source>
</reference>
<dbReference type="Proteomes" id="UP000278149">
    <property type="component" value="Unassembled WGS sequence"/>
</dbReference>
<protein>
    <submittedName>
        <fullName evidence="7">Asparagine ligase</fullName>
        <ecNumber evidence="7">6.1.1.22</ecNumber>
    </submittedName>
</protein>
<proteinExistence type="predicted"/>
<dbReference type="PANTHER" id="PTHR22594">
    <property type="entry name" value="ASPARTYL/LYSYL-TRNA SYNTHETASE"/>
    <property type="match status" value="1"/>
</dbReference>
<dbReference type="Pfam" id="PF00152">
    <property type="entry name" value="tRNA-synt_2"/>
    <property type="match status" value="1"/>
</dbReference>
<gene>
    <name evidence="7" type="ORF">D9Q81_09080</name>
</gene>
<evidence type="ECO:0000256" key="3">
    <source>
        <dbReference type="ARBA" id="ARBA00022840"/>
    </source>
</evidence>
<dbReference type="PANTHER" id="PTHR22594:SF48">
    <property type="entry name" value="ASPARAGINYL-TRNA SYNTHETASE-RELATED PROTEIN (N-TRUNCATION)"/>
    <property type="match status" value="1"/>
</dbReference>
<feature type="domain" description="Aminoacyl-transfer RNA synthetases class-II family profile" evidence="6">
    <location>
        <begin position="115"/>
        <end position="362"/>
    </location>
</feature>
<name>A0A429G017_9CREN</name>
<dbReference type="Gene3D" id="3.30.930.10">
    <property type="entry name" value="Bira Bifunctional Protein, Domain 2"/>
    <property type="match status" value="1"/>
</dbReference>
<dbReference type="InterPro" id="IPR004364">
    <property type="entry name" value="Aa-tRNA-synt_II"/>
</dbReference>
<dbReference type="EMBL" id="RCOR01000049">
    <property type="protein sequence ID" value="RSN67162.1"/>
    <property type="molecule type" value="Genomic_DNA"/>
</dbReference>
<comment type="caution">
    <text evidence="7">The sequence shown here is derived from an EMBL/GenBank/DDBJ whole genome shotgun (WGS) entry which is preliminary data.</text>
</comment>
<evidence type="ECO:0000259" key="6">
    <source>
        <dbReference type="PROSITE" id="PS50862"/>
    </source>
</evidence>
<dbReference type="PROSITE" id="PS50862">
    <property type="entry name" value="AA_TRNA_LIGASE_II"/>
    <property type="match status" value="1"/>
</dbReference>
<dbReference type="SUPFAM" id="SSF55681">
    <property type="entry name" value="Class II aaRS and biotin synthetases"/>
    <property type="match status" value="1"/>
</dbReference>
<dbReference type="EC" id="6.1.1.22" evidence="7"/>
<dbReference type="AlphaFoldDB" id="A0A429G017"/>
<organism evidence="7 8">
    <name type="scientific">Candidatus Korarchaeum cryptofilum</name>
    <dbReference type="NCBI Taxonomy" id="498846"/>
    <lineage>
        <taxon>Archaea</taxon>
        <taxon>Thermoproteota</taxon>
        <taxon>Candidatus Korarchaeia</taxon>
        <taxon>Candidatus Korarchaeales</taxon>
        <taxon>Candidatus Korarchaeaceae</taxon>
        <taxon>Candidatus Korarchaeum</taxon>
    </lineage>
</organism>
<keyword evidence="3" id="KW-0067">ATP-binding</keyword>